<reference evidence="2" key="1">
    <citation type="submission" date="2020-05" db="UniProtKB">
        <authorList>
            <consortium name="EnsemblMetazoa"/>
        </authorList>
    </citation>
    <scope>IDENTIFICATION</scope>
    <source>
        <strain evidence="2">BB02</strain>
    </source>
</reference>
<dbReference type="Proteomes" id="UP000076420">
    <property type="component" value="Unassembled WGS sequence"/>
</dbReference>
<dbReference type="KEGG" id="bgt:106062545"/>
<accession>A0A2C9KNK2</accession>
<evidence type="ECO:0000256" key="1">
    <source>
        <dbReference type="SAM" id="MobiDB-lite"/>
    </source>
</evidence>
<gene>
    <name evidence="2" type="primary">106062545</name>
</gene>
<feature type="compositionally biased region" description="Basic and acidic residues" evidence="1">
    <location>
        <begin position="7"/>
        <end position="16"/>
    </location>
</feature>
<proteinExistence type="predicted"/>
<evidence type="ECO:0000313" key="2">
    <source>
        <dbReference type="EnsemblMetazoa" id="BGLB021767-PA"/>
    </source>
</evidence>
<organism evidence="2 3">
    <name type="scientific">Biomphalaria glabrata</name>
    <name type="common">Bloodfluke planorb</name>
    <name type="synonym">Freshwater snail</name>
    <dbReference type="NCBI Taxonomy" id="6526"/>
    <lineage>
        <taxon>Eukaryota</taxon>
        <taxon>Metazoa</taxon>
        <taxon>Spiralia</taxon>
        <taxon>Lophotrochozoa</taxon>
        <taxon>Mollusca</taxon>
        <taxon>Gastropoda</taxon>
        <taxon>Heterobranchia</taxon>
        <taxon>Euthyneura</taxon>
        <taxon>Panpulmonata</taxon>
        <taxon>Hygrophila</taxon>
        <taxon>Lymnaeoidea</taxon>
        <taxon>Planorbidae</taxon>
        <taxon>Biomphalaria</taxon>
    </lineage>
</organism>
<dbReference type="EnsemblMetazoa" id="BGLB021767-RA">
    <property type="protein sequence ID" value="BGLB021767-PA"/>
    <property type="gene ID" value="BGLB021767"/>
</dbReference>
<dbReference type="VEuPathDB" id="VectorBase:BGLAX_030303"/>
<dbReference type="Gene3D" id="3.30.160.60">
    <property type="entry name" value="Classic Zinc Finger"/>
    <property type="match status" value="1"/>
</dbReference>
<evidence type="ECO:0000313" key="3">
    <source>
        <dbReference type="Proteomes" id="UP000076420"/>
    </source>
</evidence>
<protein>
    <submittedName>
        <fullName evidence="2">Uncharacterized protein</fullName>
    </submittedName>
</protein>
<feature type="compositionally biased region" description="Basic and acidic residues" evidence="1">
    <location>
        <begin position="29"/>
        <end position="38"/>
    </location>
</feature>
<dbReference type="AlphaFoldDB" id="A0A2C9KNK2"/>
<feature type="region of interest" description="Disordered" evidence="1">
    <location>
        <begin position="1"/>
        <end position="71"/>
    </location>
</feature>
<name>A0A2C9KNK2_BIOGL</name>
<sequence length="156" mass="17532">MDDSDQDEKKLKKTSESIKPLKLKPLKRSALEEKEESGHSSVGAVEDVPSNKRVKRRQTKPKEDSAKNLNGQVAVAACGDFSAETTKSEEADAEEDAVDEETLNEASKHIFSCAYCEFAAVDMMELREHYNQTHPNDILTCQPCNQYFLSLKVRNH</sequence>
<dbReference type="VEuPathDB" id="VectorBase:BGLB021767"/>